<name>K8EM69_9CHLO</name>
<dbReference type="GO" id="GO:0005737">
    <property type="term" value="C:cytoplasm"/>
    <property type="evidence" value="ECO:0007669"/>
    <property type="project" value="TreeGrafter"/>
</dbReference>
<dbReference type="OrthoDB" id="1806at2759"/>
<dbReference type="Pfam" id="PF02301">
    <property type="entry name" value="HORMA"/>
    <property type="match status" value="1"/>
</dbReference>
<keyword evidence="5" id="KW-0539">Nucleus</keyword>
<dbReference type="eggNOG" id="KOG3285">
    <property type="taxonomic scope" value="Eukaryota"/>
</dbReference>
<comment type="subcellular location">
    <subcellularLocation>
        <location evidence="1">Nucleus</location>
    </subcellularLocation>
</comment>
<feature type="compositionally biased region" description="Basic and acidic residues" evidence="7">
    <location>
        <begin position="132"/>
        <end position="141"/>
    </location>
</feature>
<reference evidence="9 10" key="1">
    <citation type="submission" date="2011-10" db="EMBL/GenBank/DDBJ databases">
        <authorList>
            <person name="Genoscope - CEA"/>
        </authorList>
    </citation>
    <scope>NUCLEOTIDE SEQUENCE [LARGE SCALE GENOMIC DNA]</scope>
    <source>
        <strain evidence="9 10">RCC 1105</strain>
    </source>
</reference>
<evidence type="ECO:0000259" key="8">
    <source>
        <dbReference type="PROSITE" id="PS50815"/>
    </source>
</evidence>
<dbReference type="FunFam" id="3.30.900.10:FF:000002">
    <property type="entry name" value="Mitotic spindle assembly checkpoint protein MAD2A"/>
    <property type="match status" value="1"/>
</dbReference>
<evidence type="ECO:0000256" key="4">
    <source>
        <dbReference type="ARBA" id="ARBA00022776"/>
    </source>
</evidence>
<dbReference type="Gene3D" id="3.30.900.10">
    <property type="entry name" value="HORMA domain"/>
    <property type="match status" value="1"/>
</dbReference>
<keyword evidence="3" id="KW-0132">Cell division</keyword>
<feature type="region of interest" description="Disordered" evidence="7">
    <location>
        <begin position="122"/>
        <end position="141"/>
    </location>
</feature>
<evidence type="ECO:0000256" key="5">
    <source>
        <dbReference type="ARBA" id="ARBA00023242"/>
    </source>
</evidence>
<dbReference type="EMBL" id="FO082267">
    <property type="protein sequence ID" value="CCO19069.1"/>
    <property type="molecule type" value="Genomic_DNA"/>
</dbReference>
<evidence type="ECO:0000256" key="6">
    <source>
        <dbReference type="ARBA" id="ARBA00023306"/>
    </source>
</evidence>
<evidence type="ECO:0000313" key="9">
    <source>
        <dbReference type="EMBL" id="CCO19069.1"/>
    </source>
</evidence>
<dbReference type="GeneID" id="19012668"/>
<evidence type="ECO:0000313" key="10">
    <source>
        <dbReference type="Proteomes" id="UP000198341"/>
    </source>
</evidence>
<evidence type="ECO:0000256" key="7">
    <source>
        <dbReference type="SAM" id="MobiDB-lite"/>
    </source>
</evidence>
<comment type="similarity">
    <text evidence="2">Belongs to the MAD2 family.</text>
</comment>
<dbReference type="PANTHER" id="PTHR11842:SF11">
    <property type="entry name" value="MITOTIC SPINDLE ASSEMBLY CHECKPOINT PROTEIN MAD2A"/>
    <property type="match status" value="1"/>
</dbReference>
<feature type="domain" description="HORMA" evidence="8">
    <location>
        <begin position="20"/>
        <end position="220"/>
    </location>
</feature>
<dbReference type="GO" id="GO:0051301">
    <property type="term" value="P:cell division"/>
    <property type="evidence" value="ECO:0007669"/>
    <property type="project" value="UniProtKB-KW"/>
</dbReference>
<proteinExistence type="inferred from homology"/>
<gene>
    <name evidence="9" type="ordered locus">Bathy12g01030</name>
</gene>
<evidence type="ECO:0000256" key="1">
    <source>
        <dbReference type="ARBA" id="ARBA00004123"/>
    </source>
</evidence>
<dbReference type="SUPFAM" id="SSF56019">
    <property type="entry name" value="The spindle assembly checkpoint protein mad2"/>
    <property type="match status" value="1"/>
</dbReference>
<dbReference type="RefSeq" id="XP_007509954.1">
    <property type="nucleotide sequence ID" value="XM_007509892.1"/>
</dbReference>
<dbReference type="GO" id="GO:0005654">
    <property type="term" value="C:nucleoplasm"/>
    <property type="evidence" value="ECO:0007669"/>
    <property type="project" value="TreeGrafter"/>
</dbReference>
<keyword evidence="4" id="KW-0498">Mitosis</keyword>
<dbReference type="STRING" id="41875.K8EM69"/>
<sequence length="230" mass="26312">MQQQQTQMQIPKLSQNITLRGSTEIVTEFFGYAVNSILYQRGLYPPSTFEVKKKYGLGMLVSSDEEIKNYLVSVLDQINEWLIEKKLEKLVLVISSVRTRETVERWVFDIETDSEIGLEENEENVKPTEGGKGGEKNKKYEKSKQDITNEIAAIMRQIAASVTFLPLLEDECSFDLIVYTNKDSETPQEWEESDPRFIRNAETVKLRSFSTKVHSVEAAVAYKAESPLNV</sequence>
<dbReference type="KEGG" id="bpg:Bathy12g01030"/>
<accession>K8EM69</accession>
<dbReference type="Proteomes" id="UP000198341">
    <property type="component" value="Chromosome 12"/>
</dbReference>
<dbReference type="PANTHER" id="PTHR11842">
    <property type="entry name" value="MITOTIC SPINDLE ASSEMBLY CHECKPOINT PROTEIN MAD2"/>
    <property type="match status" value="1"/>
</dbReference>
<dbReference type="InterPro" id="IPR045091">
    <property type="entry name" value="Mad2-like"/>
</dbReference>
<evidence type="ECO:0000256" key="2">
    <source>
        <dbReference type="ARBA" id="ARBA00010348"/>
    </source>
</evidence>
<keyword evidence="10" id="KW-1185">Reference proteome</keyword>
<dbReference type="InterPro" id="IPR036570">
    <property type="entry name" value="HORMA_dom_sf"/>
</dbReference>
<dbReference type="GO" id="GO:0007094">
    <property type="term" value="P:mitotic spindle assembly checkpoint signaling"/>
    <property type="evidence" value="ECO:0007669"/>
    <property type="project" value="TreeGrafter"/>
</dbReference>
<dbReference type="GO" id="GO:0000776">
    <property type="term" value="C:kinetochore"/>
    <property type="evidence" value="ECO:0007669"/>
    <property type="project" value="TreeGrafter"/>
</dbReference>
<protein>
    <submittedName>
        <fullName evidence="9">Mitotic spindle checkpoint component mad2</fullName>
    </submittedName>
</protein>
<dbReference type="AlphaFoldDB" id="K8EM69"/>
<organism evidence="9 10">
    <name type="scientific">Bathycoccus prasinos</name>
    <dbReference type="NCBI Taxonomy" id="41875"/>
    <lineage>
        <taxon>Eukaryota</taxon>
        <taxon>Viridiplantae</taxon>
        <taxon>Chlorophyta</taxon>
        <taxon>Mamiellophyceae</taxon>
        <taxon>Mamiellales</taxon>
        <taxon>Bathycoccaceae</taxon>
        <taxon>Bathycoccus</taxon>
    </lineage>
</organism>
<evidence type="ECO:0000256" key="3">
    <source>
        <dbReference type="ARBA" id="ARBA00022618"/>
    </source>
</evidence>
<dbReference type="PROSITE" id="PS50815">
    <property type="entry name" value="HORMA"/>
    <property type="match status" value="1"/>
</dbReference>
<dbReference type="InterPro" id="IPR003511">
    <property type="entry name" value="HORMA_dom"/>
</dbReference>
<keyword evidence="6" id="KW-0131">Cell cycle</keyword>